<evidence type="ECO:0000313" key="7">
    <source>
        <dbReference type="EMBL" id="GFF96451.1"/>
    </source>
</evidence>
<evidence type="ECO:0000313" key="8">
    <source>
        <dbReference type="Proteomes" id="UP000465266"/>
    </source>
</evidence>
<dbReference type="SUPFAM" id="SSF51197">
    <property type="entry name" value="Clavaminate synthase-like"/>
    <property type="match status" value="1"/>
</dbReference>
<dbReference type="EMBL" id="BLKG01000129">
    <property type="protein sequence ID" value="GFF96451.1"/>
    <property type="molecule type" value="Genomic_DNA"/>
</dbReference>
<comment type="caution">
    <text evidence="7">The sequence shown here is derived from an EMBL/GenBank/DDBJ whole genome shotgun (WGS) entry which is preliminary data.</text>
</comment>
<evidence type="ECO:0000256" key="3">
    <source>
        <dbReference type="ARBA" id="ARBA00011738"/>
    </source>
</evidence>
<dbReference type="Gene3D" id="2.60.120.620">
    <property type="entry name" value="q2cbj1_9rhob like domain"/>
    <property type="match status" value="1"/>
</dbReference>
<evidence type="ECO:0000256" key="2">
    <source>
        <dbReference type="ARBA" id="ARBA00005830"/>
    </source>
</evidence>
<dbReference type="PANTHER" id="PTHR20883:SF41">
    <property type="entry name" value="IRON_ALPHA-KETOGLUTARATE-DEPENDENT DIOXYGENASE ASQJ"/>
    <property type="match status" value="1"/>
</dbReference>
<dbReference type="Pfam" id="PF05721">
    <property type="entry name" value="PhyH"/>
    <property type="match status" value="1"/>
</dbReference>
<sequence length="288" mass="31987">MTIPPKPQIQRFAADVDPELVHRVLEEDGAAILQGAIPIDVIERFNRELDPCASAVSAERESIYGVKLPPHAKYVGNLPATCPTFRHDILNNSFLHKLCEGNFKRTGDYWLTAAFLREVEPSGGDQDFHRDEATHPLLQYQKLDAPPIALSFILALTDFTEDNGATQVILGSHRWAEVGKPSPDQAVLATMKAGDVLAVRQGVVHAGGRHLGKTTNTRRAVLVYFNSCQLTPFETYVTMPREMVETMTPLAQKMIGWRSVKPALPNVSGLHTTQMRLLEDELQLKSNQ</sequence>
<protein>
    <submittedName>
        <fullName evidence="7">Uncharacterized protein</fullName>
    </submittedName>
</protein>
<gene>
    <name evidence="7" type="ORF">IFM53868_08547</name>
</gene>
<reference evidence="7 8" key="1">
    <citation type="submission" date="2020-01" db="EMBL/GenBank/DDBJ databases">
        <title>Draft genome sequence of Aspergillus udagawae IFM 53868.</title>
        <authorList>
            <person name="Takahashi H."/>
            <person name="Yaguchi T."/>
        </authorList>
    </citation>
    <scope>NUCLEOTIDE SEQUENCE [LARGE SCALE GENOMIC DNA]</scope>
    <source>
        <strain evidence="7 8">IFM 53868</strain>
    </source>
</reference>
<comment type="similarity">
    <text evidence="2">Belongs to the PhyH family.</text>
</comment>
<keyword evidence="4" id="KW-0223">Dioxygenase</keyword>
<keyword evidence="8" id="KW-1185">Reference proteome</keyword>
<evidence type="ECO:0000256" key="5">
    <source>
        <dbReference type="ARBA" id="ARBA00023002"/>
    </source>
</evidence>
<organism evidence="7 8">
    <name type="scientific">Aspergillus udagawae</name>
    <dbReference type="NCBI Taxonomy" id="91492"/>
    <lineage>
        <taxon>Eukaryota</taxon>
        <taxon>Fungi</taxon>
        <taxon>Dikarya</taxon>
        <taxon>Ascomycota</taxon>
        <taxon>Pezizomycotina</taxon>
        <taxon>Eurotiomycetes</taxon>
        <taxon>Eurotiomycetidae</taxon>
        <taxon>Eurotiales</taxon>
        <taxon>Aspergillaceae</taxon>
        <taxon>Aspergillus</taxon>
        <taxon>Aspergillus subgen. Fumigati</taxon>
    </lineage>
</organism>
<proteinExistence type="inferred from homology"/>
<name>A0ABQ1B922_9EURO</name>
<evidence type="ECO:0000256" key="1">
    <source>
        <dbReference type="ARBA" id="ARBA00001962"/>
    </source>
</evidence>
<dbReference type="Proteomes" id="UP000465266">
    <property type="component" value="Unassembled WGS sequence"/>
</dbReference>
<dbReference type="PANTHER" id="PTHR20883">
    <property type="entry name" value="PHYTANOYL-COA DIOXYGENASE DOMAIN CONTAINING 1"/>
    <property type="match status" value="1"/>
</dbReference>
<dbReference type="InterPro" id="IPR008775">
    <property type="entry name" value="Phytyl_CoA_dOase-like"/>
</dbReference>
<keyword evidence="5" id="KW-0560">Oxidoreductase</keyword>
<comment type="cofactor">
    <cofactor evidence="1">
        <name>Fe cation</name>
        <dbReference type="ChEBI" id="CHEBI:24875"/>
    </cofactor>
</comment>
<evidence type="ECO:0000256" key="6">
    <source>
        <dbReference type="ARBA" id="ARBA00023004"/>
    </source>
</evidence>
<keyword evidence="6" id="KW-0408">Iron</keyword>
<accession>A0ABQ1B922</accession>
<evidence type="ECO:0000256" key="4">
    <source>
        <dbReference type="ARBA" id="ARBA00022964"/>
    </source>
</evidence>
<comment type="subunit">
    <text evidence="3">Homodimer.</text>
</comment>